<dbReference type="SMART" id="SM00530">
    <property type="entry name" value="HTH_XRE"/>
    <property type="match status" value="1"/>
</dbReference>
<gene>
    <name evidence="2" type="ORF">NIIDNTM18_26230</name>
</gene>
<dbReference type="InterPro" id="IPR001387">
    <property type="entry name" value="Cro/C1-type_HTH"/>
</dbReference>
<dbReference type="PANTHER" id="PTHR35010:SF4">
    <property type="entry name" value="BLL5781 PROTEIN"/>
    <property type="match status" value="1"/>
</dbReference>
<dbReference type="PROSITE" id="PS50943">
    <property type="entry name" value="HTH_CROC1"/>
    <property type="match status" value="1"/>
</dbReference>
<dbReference type="Gene3D" id="1.10.260.40">
    <property type="entry name" value="lambda repressor-like DNA-binding domains"/>
    <property type="match status" value="1"/>
</dbReference>
<dbReference type="EMBL" id="AP023287">
    <property type="protein sequence ID" value="BCI53345.1"/>
    <property type="molecule type" value="Genomic_DNA"/>
</dbReference>
<sequence>MATGSPARQTETMTAPVFGDVLRTWRRRRKFSQLDLAIEADVSARHLSFIETGRSVPSRAMVLKLAEVLDVPPRDRNHLLTAAGLAPVYPERSFDDPELAAVREGVQRVLSAYDPYPCVAVDRCWNLVSANDATAVLLDGVAPALLERPNALRLALHPDGLAPRIKNLGQWRHHLISRLRREVAASGSNELSALLTEVESYPGPAPESPDPSVVAVPLQLCTASGNLLTFLSTVTTFGTALDPTAAELSIEAFLPADESTAAALVCRSASQGSPQ</sequence>
<proteinExistence type="predicted"/>
<dbReference type="AlphaFoldDB" id="A0A6S6P493"/>
<reference evidence="2 3" key="1">
    <citation type="submission" date="2020-07" db="EMBL/GenBank/DDBJ databases">
        <title>Complete genome sequence of Mycolicibacterium litorale like strain isolated from cardiac implantable electronic device infection.</title>
        <authorList>
            <person name="Fukano H."/>
            <person name="Miyama H."/>
            <person name="Hoshino Y."/>
        </authorList>
    </citation>
    <scope>NUCLEOTIDE SEQUENCE [LARGE SCALE GENOMIC DNA]</scope>
    <source>
        <strain evidence="2 3">NIIDNTM18</strain>
    </source>
</reference>
<dbReference type="InterPro" id="IPR041413">
    <property type="entry name" value="MLTR_LBD"/>
</dbReference>
<accession>A0A6S6P493</accession>
<evidence type="ECO:0000313" key="2">
    <source>
        <dbReference type="EMBL" id="BCI53345.1"/>
    </source>
</evidence>
<name>A0A6S6P493_9MYCO</name>
<dbReference type="Gene3D" id="3.30.450.180">
    <property type="match status" value="1"/>
</dbReference>
<protein>
    <submittedName>
        <fullName evidence="2">Transcriptional regulator</fullName>
    </submittedName>
</protein>
<dbReference type="Pfam" id="PF17765">
    <property type="entry name" value="MLTR_LBD"/>
    <property type="match status" value="1"/>
</dbReference>
<dbReference type="PANTHER" id="PTHR35010">
    <property type="entry name" value="BLL4672 PROTEIN-RELATED"/>
    <property type="match status" value="1"/>
</dbReference>
<dbReference type="Pfam" id="PF13560">
    <property type="entry name" value="HTH_31"/>
    <property type="match status" value="1"/>
</dbReference>
<evidence type="ECO:0000259" key="1">
    <source>
        <dbReference type="PROSITE" id="PS50943"/>
    </source>
</evidence>
<feature type="domain" description="HTH cro/C1-type" evidence="1">
    <location>
        <begin position="22"/>
        <end position="76"/>
    </location>
</feature>
<dbReference type="InterPro" id="IPR010982">
    <property type="entry name" value="Lambda_DNA-bd_dom_sf"/>
</dbReference>
<organism evidence="2 3">
    <name type="scientific">Mycolicibacterium litorale</name>
    <dbReference type="NCBI Taxonomy" id="758802"/>
    <lineage>
        <taxon>Bacteria</taxon>
        <taxon>Bacillati</taxon>
        <taxon>Actinomycetota</taxon>
        <taxon>Actinomycetes</taxon>
        <taxon>Mycobacteriales</taxon>
        <taxon>Mycobacteriaceae</taxon>
        <taxon>Mycolicibacterium</taxon>
    </lineage>
</organism>
<evidence type="ECO:0000313" key="3">
    <source>
        <dbReference type="Proteomes" id="UP000515734"/>
    </source>
</evidence>
<dbReference type="SUPFAM" id="SSF47413">
    <property type="entry name" value="lambda repressor-like DNA-binding domains"/>
    <property type="match status" value="1"/>
</dbReference>
<dbReference type="GO" id="GO:0003677">
    <property type="term" value="F:DNA binding"/>
    <property type="evidence" value="ECO:0007669"/>
    <property type="project" value="InterPro"/>
</dbReference>
<dbReference type="CDD" id="cd00093">
    <property type="entry name" value="HTH_XRE"/>
    <property type="match status" value="1"/>
</dbReference>
<dbReference type="Proteomes" id="UP000515734">
    <property type="component" value="Chromosome"/>
</dbReference>